<dbReference type="Pfam" id="PF00462">
    <property type="entry name" value="Glutaredoxin"/>
    <property type="match status" value="1"/>
</dbReference>
<dbReference type="SUPFAM" id="SSF52833">
    <property type="entry name" value="Thioredoxin-like"/>
    <property type="match status" value="1"/>
</dbReference>
<organism evidence="2">
    <name type="scientific">Menopon gallinae</name>
    <name type="common">poultry shaft louse</name>
    <dbReference type="NCBI Taxonomy" id="328185"/>
    <lineage>
        <taxon>Eukaryota</taxon>
        <taxon>Metazoa</taxon>
        <taxon>Ecdysozoa</taxon>
        <taxon>Arthropoda</taxon>
        <taxon>Hexapoda</taxon>
        <taxon>Insecta</taxon>
        <taxon>Pterygota</taxon>
        <taxon>Neoptera</taxon>
        <taxon>Paraneoptera</taxon>
        <taxon>Psocodea</taxon>
        <taxon>Troctomorpha</taxon>
        <taxon>Phthiraptera</taxon>
        <taxon>Amblycera</taxon>
        <taxon>Menoponidae</taxon>
        <taxon>Menopon</taxon>
    </lineage>
</organism>
<dbReference type="AlphaFoldDB" id="A0AAW2HUS3"/>
<dbReference type="PANTHER" id="PTHR45694:SF5">
    <property type="entry name" value="GLUTAREDOXIN 2"/>
    <property type="match status" value="1"/>
</dbReference>
<protein>
    <recommendedName>
        <fullName evidence="1">Glutaredoxin domain-containing protein</fullName>
    </recommendedName>
</protein>
<reference evidence="2" key="1">
    <citation type="journal article" date="2024" name="Gigascience">
        <title>Chromosome-level genome of the poultry shaft louse Menopon gallinae provides insight into the host-switching and adaptive evolution of parasitic lice.</title>
        <authorList>
            <person name="Xu Y."/>
            <person name="Ma L."/>
            <person name="Liu S."/>
            <person name="Liang Y."/>
            <person name="Liu Q."/>
            <person name="He Z."/>
            <person name="Tian L."/>
            <person name="Duan Y."/>
            <person name="Cai W."/>
            <person name="Li H."/>
            <person name="Song F."/>
        </authorList>
    </citation>
    <scope>NUCLEOTIDE SEQUENCE</scope>
    <source>
        <strain evidence="2">Cailab_2023a</strain>
    </source>
</reference>
<sequence>MIPMIPKVYELLINSDKVVIFSKTGCFRSDDAKRLFDDIKQKYTAVELDRRDDGHLLQTHLGAMTGCMLTPGVFIGGRFIGGCKEVRDLYECGELLKLLNQL</sequence>
<evidence type="ECO:0000259" key="1">
    <source>
        <dbReference type="Pfam" id="PF00462"/>
    </source>
</evidence>
<dbReference type="InterPro" id="IPR036249">
    <property type="entry name" value="Thioredoxin-like_sf"/>
</dbReference>
<dbReference type="PANTHER" id="PTHR45694">
    <property type="entry name" value="GLUTAREDOXIN 2"/>
    <property type="match status" value="1"/>
</dbReference>
<dbReference type="GO" id="GO:0015038">
    <property type="term" value="F:glutathione disulfide oxidoreductase activity"/>
    <property type="evidence" value="ECO:0007669"/>
    <property type="project" value="TreeGrafter"/>
</dbReference>
<comment type="caution">
    <text evidence="2">The sequence shown here is derived from an EMBL/GenBank/DDBJ whole genome shotgun (WGS) entry which is preliminary data.</text>
</comment>
<accession>A0AAW2HUS3</accession>
<name>A0AAW2HUS3_9NEOP</name>
<dbReference type="PRINTS" id="PR00160">
    <property type="entry name" value="GLUTAREDOXIN"/>
</dbReference>
<dbReference type="GO" id="GO:0034599">
    <property type="term" value="P:cellular response to oxidative stress"/>
    <property type="evidence" value="ECO:0007669"/>
    <property type="project" value="TreeGrafter"/>
</dbReference>
<dbReference type="GO" id="GO:0005737">
    <property type="term" value="C:cytoplasm"/>
    <property type="evidence" value="ECO:0007669"/>
    <property type="project" value="TreeGrafter"/>
</dbReference>
<dbReference type="InterPro" id="IPR002109">
    <property type="entry name" value="Glutaredoxin"/>
</dbReference>
<feature type="domain" description="Glutaredoxin" evidence="1">
    <location>
        <begin position="18"/>
        <end position="80"/>
    </location>
</feature>
<dbReference type="InterPro" id="IPR014025">
    <property type="entry name" value="Glutaredoxin_subgr"/>
</dbReference>
<proteinExistence type="predicted"/>
<dbReference type="Gene3D" id="3.40.30.10">
    <property type="entry name" value="Glutaredoxin"/>
    <property type="match status" value="1"/>
</dbReference>
<dbReference type="EMBL" id="JARGDH010000003">
    <property type="protein sequence ID" value="KAL0273714.1"/>
    <property type="molecule type" value="Genomic_DNA"/>
</dbReference>
<dbReference type="CDD" id="cd03419">
    <property type="entry name" value="GRX_GRXh_1_2_like"/>
    <property type="match status" value="1"/>
</dbReference>
<dbReference type="PROSITE" id="PS51354">
    <property type="entry name" value="GLUTAREDOXIN_2"/>
    <property type="match status" value="1"/>
</dbReference>
<gene>
    <name evidence="2" type="ORF">PYX00_006331</name>
</gene>
<evidence type="ECO:0000313" key="2">
    <source>
        <dbReference type="EMBL" id="KAL0273714.1"/>
    </source>
</evidence>